<dbReference type="AlphaFoldDB" id="A0A511N8U3"/>
<sequence length="176" mass="19429">MTQNTVKPIHTTAPSAATIQAIRERWARATPGPWGWFGHVSRTTKHTAIRLSSKANGNIVMDFKRVGKTNDAQPRFGRNDLLVGAREFVKYEVGYRQQIDAIDHPDAQAIACAPADVQTLLEALEVCRKAFEALQNAEDLKNSIVRAEVYLSAPLAEIYAKKAVQEALFVLGLVES</sequence>
<dbReference type="EMBL" id="BJXB01000024">
    <property type="protein sequence ID" value="GEM48811.1"/>
    <property type="molecule type" value="Genomic_DNA"/>
</dbReference>
<dbReference type="RefSeq" id="WP_146888198.1">
    <property type="nucleotide sequence ID" value="NZ_BJXB01000024.1"/>
</dbReference>
<reference evidence="1 2" key="1">
    <citation type="submission" date="2019-07" db="EMBL/GenBank/DDBJ databases">
        <title>Whole genome shotgun sequence of Deinococcus cellulosilyticus NBRC 106333.</title>
        <authorList>
            <person name="Hosoyama A."/>
            <person name="Uohara A."/>
            <person name="Ohji S."/>
            <person name="Ichikawa N."/>
        </authorList>
    </citation>
    <scope>NUCLEOTIDE SEQUENCE [LARGE SCALE GENOMIC DNA]</scope>
    <source>
        <strain evidence="1 2">NBRC 106333</strain>
    </source>
</reference>
<gene>
    <name evidence="1" type="ORF">DC3_44460</name>
</gene>
<dbReference type="Proteomes" id="UP000321306">
    <property type="component" value="Unassembled WGS sequence"/>
</dbReference>
<evidence type="ECO:0000313" key="2">
    <source>
        <dbReference type="Proteomes" id="UP000321306"/>
    </source>
</evidence>
<organism evidence="1 2">
    <name type="scientific">Deinococcus cellulosilyticus (strain DSM 18568 / NBRC 106333 / KACC 11606 / 5516J-15)</name>
    <dbReference type="NCBI Taxonomy" id="1223518"/>
    <lineage>
        <taxon>Bacteria</taxon>
        <taxon>Thermotogati</taxon>
        <taxon>Deinococcota</taxon>
        <taxon>Deinococci</taxon>
        <taxon>Deinococcales</taxon>
        <taxon>Deinococcaceae</taxon>
        <taxon>Deinococcus</taxon>
    </lineage>
</organism>
<dbReference type="OrthoDB" id="7226352at2"/>
<name>A0A511N8U3_DEIC1</name>
<evidence type="ECO:0000313" key="1">
    <source>
        <dbReference type="EMBL" id="GEM48811.1"/>
    </source>
</evidence>
<comment type="caution">
    <text evidence="1">The sequence shown here is derived from an EMBL/GenBank/DDBJ whole genome shotgun (WGS) entry which is preliminary data.</text>
</comment>
<proteinExistence type="predicted"/>
<accession>A0A511N8U3</accession>
<protein>
    <submittedName>
        <fullName evidence="1">Uncharacterized protein</fullName>
    </submittedName>
</protein>
<keyword evidence="2" id="KW-1185">Reference proteome</keyword>